<keyword evidence="1" id="KW-0677">Repeat</keyword>
<name>A0ABN9TRK5_9DINO</name>
<feature type="compositionally biased region" description="Low complexity" evidence="2">
    <location>
        <begin position="454"/>
        <end position="467"/>
    </location>
</feature>
<evidence type="ECO:0008006" key="5">
    <source>
        <dbReference type="Google" id="ProtNLM"/>
    </source>
</evidence>
<feature type="compositionally biased region" description="Polar residues" evidence="2">
    <location>
        <begin position="605"/>
        <end position="619"/>
    </location>
</feature>
<evidence type="ECO:0000256" key="2">
    <source>
        <dbReference type="SAM" id="MobiDB-lite"/>
    </source>
</evidence>
<feature type="region of interest" description="Disordered" evidence="2">
    <location>
        <begin position="45"/>
        <end position="82"/>
    </location>
</feature>
<evidence type="ECO:0000256" key="1">
    <source>
        <dbReference type="ARBA" id="ARBA00022737"/>
    </source>
</evidence>
<keyword evidence="4" id="KW-1185">Reference proteome</keyword>
<feature type="region of interest" description="Disordered" evidence="2">
    <location>
        <begin position="166"/>
        <end position="259"/>
    </location>
</feature>
<dbReference type="InterPro" id="IPR003409">
    <property type="entry name" value="MORN"/>
</dbReference>
<feature type="compositionally biased region" description="Low complexity" evidence="2">
    <location>
        <begin position="656"/>
        <end position="668"/>
    </location>
</feature>
<feature type="compositionally biased region" description="Low complexity" evidence="2">
    <location>
        <begin position="317"/>
        <end position="327"/>
    </location>
</feature>
<gene>
    <name evidence="3" type="ORF">PCOR1329_LOCUS41364</name>
</gene>
<dbReference type="PANTHER" id="PTHR23084:SF263">
    <property type="entry name" value="MORN REPEAT-CONTAINING PROTEIN 1"/>
    <property type="match status" value="1"/>
</dbReference>
<dbReference type="InterPro" id="IPR011993">
    <property type="entry name" value="PH-like_dom_sf"/>
</dbReference>
<evidence type="ECO:0000313" key="4">
    <source>
        <dbReference type="Proteomes" id="UP001189429"/>
    </source>
</evidence>
<proteinExistence type="predicted"/>
<accession>A0ABN9TRK5</accession>
<feature type="region of interest" description="Disordered" evidence="2">
    <location>
        <begin position="279"/>
        <end position="684"/>
    </location>
</feature>
<dbReference type="SUPFAM" id="SSF82185">
    <property type="entry name" value="Histone H3 K4-specific methyltransferase SET7/9 N-terminal domain"/>
    <property type="match status" value="2"/>
</dbReference>
<feature type="compositionally biased region" description="Low complexity" evidence="2">
    <location>
        <begin position="200"/>
        <end position="210"/>
    </location>
</feature>
<evidence type="ECO:0000313" key="3">
    <source>
        <dbReference type="EMBL" id="CAK0848425.1"/>
    </source>
</evidence>
<dbReference type="SMART" id="SM00698">
    <property type="entry name" value="MORN"/>
    <property type="match status" value="6"/>
</dbReference>
<dbReference type="Gene3D" id="2.20.110.10">
    <property type="entry name" value="Histone H3 K4-specific methyltransferase SET7/9 N-terminal domain"/>
    <property type="match status" value="3"/>
</dbReference>
<comment type="caution">
    <text evidence="3">The sequence shown here is derived from an EMBL/GenBank/DDBJ whole genome shotgun (WGS) entry which is preliminary data.</text>
</comment>
<dbReference type="Gene3D" id="2.30.29.30">
    <property type="entry name" value="Pleckstrin-homology domain (PH domain)/Phosphotyrosine-binding domain (PTB)"/>
    <property type="match status" value="1"/>
</dbReference>
<sequence length="999" mass="102737">MAESATKRKQARAVELDDPAGGEILAELKGPVRGIREVAMGGLAEPPAQRGVGLGADLLAGGPPRGGAQPAAGSGPPRQRPLSAARLCGSATLAPRAHRVATGETSDESSFTQPAVATAAVQRRSATLAPIAHRVATGETSDEPSFMQPAVATAASALRRVRPVSASRSKSFGLLPGLGASGVSLPPAAAPQRPHDSSKEAPAACALAPAAAPPPLSSPDEAPLPRAEVPAQILPESPAGGQATPRWGSETPLQPQTSYEPSFMQPAVATAASALRRVRPVSASRSKSFGLLPGLGASGVSLPPAAAPQRPHDSSKEAPAACALAPAAAPPPLSSPDEAPLPRAEVPAQILPESPAGGQATPRWGSETPLQPQAAPPSACHDVTTQQAAVSEADDVSPGGEGCGGPGGHRRLLSNSSATEVPEDDDWSPRELDTSVSLSCSDGFGGRSGELLDAAAPCNGARGAACREQGGARSPRSGARCPTASDVITASARHHSGGSGASRDSVAVRGGASANPPRESHAGGQATPRWGGEAPLQLQAALPSAGLGAEADEASPQVEAPLPREEAPAQSLPESPAGGQATPRWGSETPLQPQAALPSACHDVTAQQAAVSEADTVSPSGEGCGGPRGRSAPLSESSLIGAPEGDDWSLQQLDTSASARSSRCSSPRGGSGRGLPELSAPSRVDDSWMREVSQRLAQGTACTKVGRNGKPYLRKFRIDSKTSELELLGGWMVHFAVPLDDIVDVFQGLSSKELVVFRKNHRKASTDDELAKFAMVLKTSSRTISLIFCSEEERNTVGVFLAVHLQSRKRGATCAPVTADPGPPAPTGAPEGRNAKVAYPDSSVYEGQYRNRLRHGQGVLTLADGKSYACQWSEGKPHGTGEERWPDKTFFSGCFLDGLRHGEGTMSYPDGSSYVGEFARGQFNGQGVFKRADGSCYRGGFSDGLIHGEGYMEFSSGAWKRYAGQWKDGLYHGAGTLTDCQGDTISGQFVAGQLPHQAL</sequence>
<protein>
    <recommendedName>
        <fullName evidence="5">MORN repeat-containing protein</fullName>
    </recommendedName>
</protein>
<dbReference type="Pfam" id="PF02493">
    <property type="entry name" value="MORN"/>
    <property type="match status" value="6"/>
</dbReference>
<feature type="compositionally biased region" description="Low complexity" evidence="2">
    <location>
        <begin position="55"/>
        <end position="77"/>
    </location>
</feature>
<organism evidence="3 4">
    <name type="scientific">Prorocentrum cordatum</name>
    <dbReference type="NCBI Taxonomy" id="2364126"/>
    <lineage>
        <taxon>Eukaryota</taxon>
        <taxon>Sar</taxon>
        <taxon>Alveolata</taxon>
        <taxon>Dinophyceae</taxon>
        <taxon>Prorocentrales</taxon>
        <taxon>Prorocentraceae</taxon>
        <taxon>Prorocentrum</taxon>
    </lineage>
</organism>
<dbReference type="EMBL" id="CAUYUJ010014978">
    <property type="protein sequence ID" value="CAK0848425.1"/>
    <property type="molecule type" value="Genomic_DNA"/>
</dbReference>
<dbReference type="PANTHER" id="PTHR23084">
    <property type="entry name" value="PHOSPHATIDYLINOSITOL-4-PHOSPHATE 5-KINASE RELATED"/>
    <property type="match status" value="1"/>
</dbReference>
<feature type="region of interest" description="Disordered" evidence="2">
    <location>
        <begin position="813"/>
        <end position="836"/>
    </location>
</feature>
<feature type="compositionally biased region" description="Low complexity" evidence="2">
    <location>
        <begin position="531"/>
        <end position="549"/>
    </location>
</feature>
<dbReference type="Proteomes" id="UP001189429">
    <property type="component" value="Unassembled WGS sequence"/>
</dbReference>
<reference evidence="3" key="1">
    <citation type="submission" date="2023-10" db="EMBL/GenBank/DDBJ databases">
        <authorList>
            <person name="Chen Y."/>
            <person name="Shah S."/>
            <person name="Dougan E. K."/>
            <person name="Thang M."/>
            <person name="Chan C."/>
        </authorList>
    </citation>
    <scope>NUCLEOTIDE SEQUENCE [LARGE SCALE GENOMIC DNA]</scope>
</reference>